<dbReference type="Pfam" id="PF08313">
    <property type="entry name" value="SCA7"/>
    <property type="match status" value="1"/>
</dbReference>
<reference evidence="3" key="2">
    <citation type="submission" date="2025-09" db="UniProtKB">
        <authorList>
            <consortium name="Ensembl"/>
        </authorList>
    </citation>
    <scope>IDENTIFICATION</scope>
</reference>
<evidence type="ECO:0000259" key="2">
    <source>
        <dbReference type="PROSITE" id="PS51505"/>
    </source>
</evidence>
<feature type="region of interest" description="Disordered" evidence="1">
    <location>
        <begin position="548"/>
        <end position="736"/>
    </location>
</feature>
<reference evidence="3" key="1">
    <citation type="submission" date="2025-08" db="UniProtKB">
        <authorList>
            <consortium name="Ensembl"/>
        </authorList>
    </citation>
    <scope>IDENTIFICATION</scope>
</reference>
<feature type="compositionally biased region" description="Polar residues" evidence="1">
    <location>
        <begin position="109"/>
        <end position="141"/>
    </location>
</feature>
<dbReference type="InterPro" id="IPR052237">
    <property type="entry name" value="Ataxin-7-like_regulator"/>
</dbReference>
<accession>A0A3B4B5A6</accession>
<dbReference type="Gene3D" id="6.10.140.1270">
    <property type="match status" value="1"/>
</dbReference>
<feature type="compositionally biased region" description="Low complexity" evidence="1">
    <location>
        <begin position="457"/>
        <end position="471"/>
    </location>
</feature>
<dbReference type="PANTHER" id="PTHR15117:SF5">
    <property type="entry name" value="ATAXIN-7-LIKE PROTEIN 2"/>
    <property type="match status" value="1"/>
</dbReference>
<dbReference type="STRING" id="409849.ENSPMGP00000024623"/>
<feature type="compositionally biased region" description="Polar residues" evidence="1">
    <location>
        <begin position="479"/>
        <end position="496"/>
    </location>
</feature>
<feature type="region of interest" description="Disordered" evidence="1">
    <location>
        <begin position="109"/>
        <end position="238"/>
    </location>
</feature>
<feature type="compositionally biased region" description="Polar residues" evidence="1">
    <location>
        <begin position="634"/>
        <end position="661"/>
    </location>
</feature>
<evidence type="ECO:0000313" key="4">
    <source>
        <dbReference type="Proteomes" id="UP000261520"/>
    </source>
</evidence>
<dbReference type="InterPro" id="IPR013243">
    <property type="entry name" value="SCA7_dom"/>
</dbReference>
<evidence type="ECO:0000313" key="3">
    <source>
        <dbReference type="Ensembl" id="ENSPMGP00000024623.1"/>
    </source>
</evidence>
<name>A0A3B4B5A6_9GOBI</name>
<sequence length="736" mass="79941">MAALVRRVPSLDDFVGESWSSWAEWAGITAADGLGVDDFNKNDKKAAEAMPLSKEDMSIFGLFPGHDDFYLVVCNHCGQVVKPQAFEKHCERRHGPLAKLYAKLRTVNPASQPSRPLHNHSPSHATPPLSVSSWESKNQVSGPARNTPPSRNSPSPATPPQYRHSKSPKDATRHSPLEKSSYNIHSEPKVFKAPPILEPQMSSPPASLRDPPWPHGGGPPIRSTLSERPPTPKKDALLSSSVPAHRIPRAYNKVASKRECDLDKHCGVLDPDRKKICTRLLTCNIHSIHQRRKVLGRSKNFDQLVAELKTKAREKGFQNIEGGLGVKHSPSPEAPKDQAGSPHCRRPLTNHPAFRLKNTRGLSFKPAEEEVTQEEDLSSPPTPEVPGGLSSDDSEGGSPEESAEYHFTAAHPRPLAVCSFGSHAVGHGIFTFDRRLHHLRSYEMMVKKIPQVTDLQSPPSSTKTSSSSSLHSKVRTGSHIGSSLKTPPCTPLSSHGTVKMTPPHSGSSGFNSGGADVNSAVKHTGTKNAMRRSNKQMLKLREEVANAAALRKRKAPSQDGEHSGPNRNCTPLQDRYPPSTHTAPFCCPTSSLSSALPHGQTNGTQSPSAKPRPHPSPTDSQWSHKRTHPPPISSAPSSTLNNNSQRRGATGDSGSHSQVTARSLDHSLLKKRKGSSTEERLPTSKSPVPQHRLPAATPVPSTPPRSSFYTMKDGKTGALSRGMDKKLATQKPKLHH</sequence>
<feature type="compositionally biased region" description="Polar residues" evidence="1">
    <location>
        <begin position="588"/>
        <end position="608"/>
    </location>
</feature>
<feature type="domain" description="SCA7" evidence="2">
    <location>
        <begin position="253"/>
        <end position="320"/>
    </location>
</feature>
<protein>
    <recommendedName>
        <fullName evidence="2">SCA7 domain-containing protein</fullName>
    </recommendedName>
</protein>
<feature type="compositionally biased region" description="Basic and acidic residues" evidence="1">
    <location>
        <begin position="167"/>
        <end position="177"/>
    </location>
</feature>
<feature type="region of interest" description="Disordered" evidence="1">
    <location>
        <begin position="321"/>
        <end position="404"/>
    </location>
</feature>
<feature type="compositionally biased region" description="Low complexity" evidence="1">
    <location>
        <begin position="386"/>
        <end position="400"/>
    </location>
</feature>
<organism evidence="3 4">
    <name type="scientific">Periophthalmus magnuspinnatus</name>
    <dbReference type="NCBI Taxonomy" id="409849"/>
    <lineage>
        <taxon>Eukaryota</taxon>
        <taxon>Metazoa</taxon>
        <taxon>Chordata</taxon>
        <taxon>Craniata</taxon>
        <taxon>Vertebrata</taxon>
        <taxon>Euteleostomi</taxon>
        <taxon>Actinopterygii</taxon>
        <taxon>Neopterygii</taxon>
        <taxon>Teleostei</taxon>
        <taxon>Neoteleostei</taxon>
        <taxon>Acanthomorphata</taxon>
        <taxon>Gobiaria</taxon>
        <taxon>Gobiiformes</taxon>
        <taxon>Gobioidei</taxon>
        <taxon>Gobiidae</taxon>
        <taxon>Oxudercinae</taxon>
        <taxon>Periophthalmus</taxon>
    </lineage>
</organism>
<evidence type="ECO:0000256" key="1">
    <source>
        <dbReference type="SAM" id="MobiDB-lite"/>
    </source>
</evidence>
<dbReference type="PROSITE" id="PS51505">
    <property type="entry name" value="SCA7"/>
    <property type="match status" value="1"/>
</dbReference>
<dbReference type="Proteomes" id="UP000261520">
    <property type="component" value="Unplaced"/>
</dbReference>
<feature type="region of interest" description="Disordered" evidence="1">
    <location>
        <begin position="450"/>
        <end position="533"/>
    </location>
</feature>
<keyword evidence="4" id="KW-1185">Reference proteome</keyword>
<feature type="compositionally biased region" description="Low complexity" evidence="1">
    <location>
        <begin position="143"/>
        <end position="155"/>
    </location>
</feature>
<dbReference type="AlphaFoldDB" id="A0A3B4B5A6"/>
<proteinExistence type="predicted"/>
<dbReference type="Ensembl" id="ENSPMGT00000026236.1">
    <property type="protein sequence ID" value="ENSPMGP00000024623.1"/>
    <property type="gene ID" value="ENSPMGG00000019915.1"/>
</dbReference>
<dbReference type="PANTHER" id="PTHR15117">
    <property type="entry name" value="ATAXIN 7 RELATED"/>
    <property type="match status" value="1"/>
</dbReference>